<reference evidence="3" key="1">
    <citation type="journal article" date="2019" name="Int. J. Syst. Evol. Microbiol.">
        <title>The Global Catalogue of Microorganisms (GCM) 10K type strain sequencing project: providing services to taxonomists for standard genome sequencing and annotation.</title>
        <authorList>
            <consortium name="The Broad Institute Genomics Platform"/>
            <consortium name="The Broad Institute Genome Sequencing Center for Infectious Disease"/>
            <person name="Wu L."/>
            <person name="Ma J."/>
        </authorList>
    </citation>
    <scope>NUCLEOTIDE SEQUENCE [LARGE SCALE GENOMIC DNA]</scope>
    <source>
        <strain evidence="3">JCM 14900</strain>
    </source>
</reference>
<dbReference type="InterPro" id="IPR007076">
    <property type="entry name" value="TfoX_N"/>
</dbReference>
<dbReference type="Gene3D" id="3.30.1460.30">
    <property type="entry name" value="YgaC/TfoX-N like chaperone"/>
    <property type="match status" value="1"/>
</dbReference>
<gene>
    <name evidence="2" type="ORF">GCM10009775_26500</name>
</gene>
<comment type="caution">
    <text evidence="2">The sequence shown here is derived from an EMBL/GenBank/DDBJ whole genome shotgun (WGS) entry which is preliminary data.</text>
</comment>
<name>A0ABP5B658_9MICO</name>
<sequence>MNEAQSAMADRVRSLLADEPTLTEKSMFGSRAFMVNDRILVAVFREADLLIRVDEEQEAVLMLEPGAGRAYMGPKKRDMGPGWLLIESDAIADDDRLLFWVDAARERNRAEAERGG</sequence>
<proteinExistence type="predicted"/>
<evidence type="ECO:0000313" key="2">
    <source>
        <dbReference type="EMBL" id="GAA1933214.1"/>
    </source>
</evidence>
<evidence type="ECO:0000259" key="1">
    <source>
        <dbReference type="Pfam" id="PF04993"/>
    </source>
</evidence>
<evidence type="ECO:0000313" key="3">
    <source>
        <dbReference type="Proteomes" id="UP001501343"/>
    </source>
</evidence>
<dbReference type="EMBL" id="BAAAOF010000005">
    <property type="protein sequence ID" value="GAA1933214.1"/>
    <property type="molecule type" value="Genomic_DNA"/>
</dbReference>
<dbReference type="Proteomes" id="UP001501343">
    <property type="component" value="Unassembled WGS sequence"/>
</dbReference>
<accession>A0ABP5B658</accession>
<organism evidence="2 3">
    <name type="scientific">Microbacterium aoyamense</name>
    <dbReference type="NCBI Taxonomy" id="344166"/>
    <lineage>
        <taxon>Bacteria</taxon>
        <taxon>Bacillati</taxon>
        <taxon>Actinomycetota</taxon>
        <taxon>Actinomycetes</taxon>
        <taxon>Micrococcales</taxon>
        <taxon>Microbacteriaceae</taxon>
        <taxon>Microbacterium</taxon>
    </lineage>
</organism>
<dbReference type="Pfam" id="PF04993">
    <property type="entry name" value="TfoX_N"/>
    <property type="match status" value="1"/>
</dbReference>
<feature type="domain" description="TfoX N-terminal" evidence="1">
    <location>
        <begin position="15"/>
        <end position="104"/>
    </location>
</feature>
<keyword evidence="3" id="KW-1185">Reference proteome</keyword>
<dbReference type="SUPFAM" id="SSF159894">
    <property type="entry name" value="YgaC/TfoX-N like"/>
    <property type="match status" value="1"/>
</dbReference>
<protein>
    <recommendedName>
        <fullName evidence="1">TfoX N-terminal domain-containing protein</fullName>
    </recommendedName>
</protein>